<feature type="domain" description="Response regulatory" evidence="3">
    <location>
        <begin position="8"/>
        <end position="120"/>
    </location>
</feature>
<name>A0ABT8DQ98_9BURK</name>
<accession>A0ABT8DQ98</accession>
<dbReference type="PROSITE" id="PS50930">
    <property type="entry name" value="HTH_LYTTR"/>
    <property type="match status" value="1"/>
</dbReference>
<keyword evidence="2" id="KW-0597">Phosphoprotein</keyword>
<keyword evidence="1 5" id="KW-0238">DNA-binding</keyword>
<dbReference type="SMART" id="SM00850">
    <property type="entry name" value="LytTR"/>
    <property type="match status" value="1"/>
</dbReference>
<dbReference type="SUPFAM" id="SSF52172">
    <property type="entry name" value="CheY-like"/>
    <property type="match status" value="1"/>
</dbReference>
<keyword evidence="6" id="KW-1185">Reference proteome</keyword>
<dbReference type="SMART" id="SM00448">
    <property type="entry name" value="REC"/>
    <property type="match status" value="1"/>
</dbReference>
<dbReference type="InterPro" id="IPR039420">
    <property type="entry name" value="WalR-like"/>
</dbReference>
<reference evidence="5 6" key="1">
    <citation type="submission" date="2023-06" db="EMBL/GenBank/DDBJ databases">
        <title>Pelomonas sp. PFR6 16S ribosomal RNA gene Genome sequencing and assembly.</title>
        <authorList>
            <person name="Woo H."/>
        </authorList>
    </citation>
    <scope>NUCLEOTIDE SEQUENCE [LARGE SCALE GENOMIC DNA]</scope>
    <source>
        <strain evidence="5 6">PFR6</strain>
    </source>
</reference>
<dbReference type="Gene3D" id="2.40.50.1020">
    <property type="entry name" value="LytTr DNA-binding domain"/>
    <property type="match status" value="1"/>
</dbReference>
<dbReference type="InterPro" id="IPR011006">
    <property type="entry name" value="CheY-like_superfamily"/>
</dbReference>
<dbReference type="EMBL" id="JAUHHC010000002">
    <property type="protein sequence ID" value="MDN3920530.1"/>
    <property type="molecule type" value="Genomic_DNA"/>
</dbReference>
<protein>
    <submittedName>
        <fullName evidence="5">LytTR family DNA-binding domain-containing protein</fullName>
    </submittedName>
</protein>
<dbReference type="Pfam" id="PF04397">
    <property type="entry name" value="LytTR"/>
    <property type="match status" value="1"/>
</dbReference>
<dbReference type="Proteomes" id="UP001228044">
    <property type="component" value="Unassembled WGS sequence"/>
</dbReference>
<dbReference type="PROSITE" id="PS50110">
    <property type="entry name" value="RESPONSE_REGULATORY"/>
    <property type="match status" value="1"/>
</dbReference>
<sequence length="257" mass="28853">MTMSTRTRALIADDEPHLAQYLRDQLAQLWPELEIVAMARNGVEAAAAIAELQPELAFLDIQMPGLSGLEVAQGIEGATRVVFVTAYDEYAVQAFEQAALDYLLKPLKTERLARTVERIRAGQAQGDDARLAGALQRLLGAETPASARPPRLRWVRAAQGDLMQQIAIEDVLFFHADDKYTVVQTREGEQLIRTPIIELLPQLDPEQFWQVHRSTLINLAHLAGTRRDEASRLFVRIRGHARELPVSRAYVHLFKAM</sequence>
<dbReference type="RefSeq" id="WP_290358823.1">
    <property type="nucleotide sequence ID" value="NZ_JAUHHC010000002.1"/>
</dbReference>
<evidence type="ECO:0000313" key="6">
    <source>
        <dbReference type="Proteomes" id="UP001228044"/>
    </source>
</evidence>
<evidence type="ECO:0000259" key="3">
    <source>
        <dbReference type="PROSITE" id="PS50110"/>
    </source>
</evidence>
<dbReference type="Gene3D" id="3.40.50.2300">
    <property type="match status" value="1"/>
</dbReference>
<evidence type="ECO:0000256" key="1">
    <source>
        <dbReference type="ARBA" id="ARBA00023125"/>
    </source>
</evidence>
<dbReference type="Pfam" id="PF00072">
    <property type="entry name" value="Response_reg"/>
    <property type="match status" value="1"/>
</dbReference>
<feature type="domain" description="HTH LytTR-type" evidence="4">
    <location>
        <begin position="166"/>
        <end position="257"/>
    </location>
</feature>
<evidence type="ECO:0000313" key="5">
    <source>
        <dbReference type="EMBL" id="MDN3920530.1"/>
    </source>
</evidence>
<dbReference type="GO" id="GO:0003677">
    <property type="term" value="F:DNA binding"/>
    <property type="evidence" value="ECO:0007669"/>
    <property type="project" value="UniProtKB-KW"/>
</dbReference>
<organism evidence="5 6">
    <name type="scientific">Roseateles violae</name>
    <dbReference type="NCBI Taxonomy" id="3058042"/>
    <lineage>
        <taxon>Bacteria</taxon>
        <taxon>Pseudomonadati</taxon>
        <taxon>Pseudomonadota</taxon>
        <taxon>Betaproteobacteria</taxon>
        <taxon>Burkholderiales</taxon>
        <taxon>Sphaerotilaceae</taxon>
        <taxon>Roseateles</taxon>
    </lineage>
</organism>
<proteinExistence type="predicted"/>
<evidence type="ECO:0000256" key="2">
    <source>
        <dbReference type="PROSITE-ProRule" id="PRU00169"/>
    </source>
</evidence>
<gene>
    <name evidence="5" type="ORF">QWJ38_09600</name>
</gene>
<comment type="caution">
    <text evidence="5">The sequence shown here is derived from an EMBL/GenBank/DDBJ whole genome shotgun (WGS) entry which is preliminary data.</text>
</comment>
<evidence type="ECO:0000259" key="4">
    <source>
        <dbReference type="PROSITE" id="PS50930"/>
    </source>
</evidence>
<dbReference type="InterPro" id="IPR001789">
    <property type="entry name" value="Sig_transdc_resp-reg_receiver"/>
</dbReference>
<dbReference type="PANTHER" id="PTHR48111:SF69">
    <property type="entry name" value="RESPONSE REGULATOR RECEIVER"/>
    <property type="match status" value="1"/>
</dbReference>
<dbReference type="PANTHER" id="PTHR48111">
    <property type="entry name" value="REGULATOR OF RPOS"/>
    <property type="match status" value="1"/>
</dbReference>
<dbReference type="InterPro" id="IPR007492">
    <property type="entry name" value="LytTR_DNA-bd_dom"/>
</dbReference>
<feature type="modified residue" description="4-aspartylphosphate" evidence="2">
    <location>
        <position position="60"/>
    </location>
</feature>